<dbReference type="EMBL" id="AQFT01000178">
    <property type="protein sequence ID" value="EMZ19056.1"/>
    <property type="molecule type" value="Genomic_DNA"/>
</dbReference>
<organism evidence="1 2">
    <name type="scientific">Eubacterium plexicaudatum ASF492</name>
    <dbReference type="NCBI Taxonomy" id="1235802"/>
    <lineage>
        <taxon>Bacteria</taxon>
        <taxon>Bacillati</taxon>
        <taxon>Bacillota</taxon>
        <taxon>Clostridia</taxon>
        <taxon>Eubacteriales</taxon>
        <taxon>Eubacteriaceae</taxon>
        <taxon>Eubacterium</taxon>
    </lineage>
</organism>
<dbReference type="eggNOG" id="ENOG502ZV38">
    <property type="taxonomic scope" value="Bacteria"/>
</dbReference>
<dbReference type="STRING" id="1235802.C823_05691"/>
<gene>
    <name evidence="1" type="ORF">C823_05691</name>
</gene>
<evidence type="ECO:0000313" key="1">
    <source>
        <dbReference type="EMBL" id="EMZ19056.1"/>
    </source>
</evidence>
<dbReference type="PATRIC" id="fig|1235802.3.peg.6012"/>
<dbReference type="Proteomes" id="UP000012589">
    <property type="component" value="Unassembled WGS sequence"/>
</dbReference>
<protein>
    <submittedName>
        <fullName evidence="1">Uncharacterized protein</fullName>
    </submittedName>
</protein>
<reference evidence="1 2" key="1">
    <citation type="journal article" date="2014" name="Genome Announc.">
        <title>Draft genome sequences of the altered schaedler flora, a defined bacterial community from gnotobiotic mice.</title>
        <authorList>
            <person name="Wannemuehler M.J."/>
            <person name="Overstreet A.M."/>
            <person name="Ward D.V."/>
            <person name="Phillips G.J."/>
        </authorList>
    </citation>
    <scope>NUCLEOTIDE SEQUENCE [LARGE SCALE GENOMIC DNA]</scope>
    <source>
        <strain evidence="1 2">ASF492</strain>
    </source>
</reference>
<comment type="caution">
    <text evidence="1">The sequence shown here is derived from an EMBL/GenBank/DDBJ whole genome shotgun (WGS) entry which is preliminary data.</text>
</comment>
<accession>N1ZT07</accession>
<proteinExistence type="predicted"/>
<dbReference type="HOGENOM" id="CLU_2553195_0_0_9"/>
<dbReference type="AlphaFoldDB" id="N1ZT07"/>
<name>N1ZT07_9FIRM</name>
<evidence type="ECO:0000313" key="2">
    <source>
        <dbReference type="Proteomes" id="UP000012589"/>
    </source>
</evidence>
<sequence length="82" mass="9145">METLGMAPGVIGVAARIFITWEDVMELLGCRKSKAYKIVHEVNECAKKKGNSPFPSGKANKYLFSEIYGIPIEEVNRVISNR</sequence>
<keyword evidence="2" id="KW-1185">Reference proteome</keyword>
<dbReference type="OrthoDB" id="2063477at2"/>